<evidence type="ECO:0008006" key="4">
    <source>
        <dbReference type="Google" id="ProtNLM"/>
    </source>
</evidence>
<keyword evidence="1" id="KW-0472">Membrane</keyword>
<dbReference type="InterPro" id="IPR009325">
    <property type="entry name" value="DUF983"/>
</dbReference>
<feature type="transmembrane region" description="Helical" evidence="1">
    <location>
        <begin position="87"/>
        <end position="105"/>
    </location>
</feature>
<keyword evidence="1" id="KW-1133">Transmembrane helix</keyword>
<protein>
    <recommendedName>
        <fullName evidence="4">DUF983 domain-containing protein</fullName>
    </recommendedName>
</protein>
<evidence type="ECO:0000313" key="2">
    <source>
        <dbReference type="EMBL" id="RAK58933.1"/>
    </source>
</evidence>
<sequence length="134" mass="14632">MARMAEIAHPLLPSVFRGLKGRCPACGEGKLFWKYLKVSARCEKCDHDLARYPADDGPAYLTILVVGHLIVAPLLFFPIVWQSSPAYSLPLILIPLALITLALLPRIKGGWIGLMYALGVKDTDAHLHTADAAD</sequence>
<proteinExistence type="predicted"/>
<keyword evidence="3" id="KW-1185">Reference proteome</keyword>
<reference evidence="3" key="1">
    <citation type="submission" date="2018-05" db="EMBL/GenBank/DDBJ databases">
        <authorList>
            <person name="Li X."/>
        </authorList>
    </citation>
    <scope>NUCLEOTIDE SEQUENCE [LARGE SCALE GENOMIC DNA]</scope>
    <source>
        <strain evidence="3">HKS-05</strain>
    </source>
</reference>
<dbReference type="OrthoDB" id="9799456at2"/>
<feature type="transmembrane region" description="Helical" evidence="1">
    <location>
        <begin position="59"/>
        <end position="81"/>
    </location>
</feature>
<name>A0A328AV92_9CAUL</name>
<dbReference type="AlphaFoldDB" id="A0A328AV92"/>
<dbReference type="Proteomes" id="UP000249842">
    <property type="component" value="Unassembled WGS sequence"/>
</dbReference>
<gene>
    <name evidence="2" type="ORF">DJ021_03505</name>
</gene>
<accession>A0A328AV92</accession>
<keyword evidence="1" id="KW-0812">Transmembrane</keyword>
<dbReference type="EMBL" id="QFYP01000001">
    <property type="protein sequence ID" value="RAK58933.1"/>
    <property type="molecule type" value="Genomic_DNA"/>
</dbReference>
<evidence type="ECO:0000256" key="1">
    <source>
        <dbReference type="SAM" id="Phobius"/>
    </source>
</evidence>
<organism evidence="2 3">
    <name type="scientific">Phenylobacterium hankyongense</name>
    <dbReference type="NCBI Taxonomy" id="1813876"/>
    <lineage>
        <taxon>Bacteria</taxon>
        <taxon>Pseudomonadati</taxon>
        <taxon>Pseudomonadota</taxon>
        <taxon>Alphaproteobacteria</taxon>
        <taxon>Caulobacterales</taxon>
        <taxon>Caulobacteraceae</taxon>
        <taxon>Phenylobacterium</taxon>
    </lineage>
</organism>
<dbReference type="Pfam" id="PF06170">
    <property type="entry name" value="DUF983"/>
    <property type="match status" value="1"/>
</dbReference>
<evidence type="ECO:0000313" key="3">
    <source>
        <dbReference type="Proteomes" id="UP000249842"/>
    </source>
</evidence>
<comment type="caution">
    <text evidence="2">The sequence shown here is derived from an EMBL/GenBank/DDBJ whole genome shotgun (WGS) entry which is preliminary data.</text>
</comment>